<evidence type="ECO:0000313" key="1">
    <source>
        <dbReference type="EMBL" id="KAJ8621815.1"/>
    </source>
</evidence>
<sequence length="348" mass="37487">MKNVDEKKNQQVREKKLSPACNLQADGKLEGRVGGADLVASGAAVFGPPVFVEELSPARSMTAWACYADLVSSELDFSCSPIYHNDIQGFDWVKSLASSSHLYHLPISSDILETSYCQNLFTVVSPSFLYPGGDKGVVRSETTEAGNISSGTEDLDLITCSSGALLCPNGPISSPCGSDSAKVFISVDSAKKNDSPKPVPVEIFSSETMDIVGSLPFIYGSADGPTKHPDSGALFYEPPTFPSLEILFFSCDLVPSGGEAYSPFGIRQLMTSSMNIEATRLEKGLCEMEGVVAVHELHIWAITIGKVLLACHVTITPDAHADLVLDKVIGYIRREYNISHVTIQIERQ</sequence>
<organism evidence="1 2">
    <name type="scientific">Persea americana</name>
    <name type="common">Avocado</name>
    <dbReference type="NCBI Taxonomy" id="3435"/>
    <lineage>
        <taxon>Eukaryota</taxon>
        <taxon>Viridiplantae</taxon>
        <taxon>Streptophyta</taxon>
        <taxon>Embryophyta</taxon>
        <taxon>Tracheophyta</taxon>
        <taxon>Spermatophyta</taxon>
        <taxon>Magnoliopsida</taxon>
        <taxon>Magnoliidae</taxon>
        <taxon>Laurales</taxon>
        <taxon>Lauraceae</taxon>
        <taxon>Persea</taxon>
    </lineage>
</organism>
<reference evidence="1 2" key="1">
    <citation type="journal article" date="2022" name="Hortic Res">
        <title>A haplotype resolved chromosomal level avocado genome allows analysis of novel avocado genes.</title>
        <authorList>
            <person name="Nath O."/>
            <person name="Fletcher S.J."/>
            <person name="Hayward A."/>
            <person name="Shaw L.M."/>
            <person name="Masouleh A.K."/>
            <person name="Furtado A."/>
            <person name="Henry R.J."/>
            <person name="Mitter N."/>
        </authorList>
    </citation>
    <scope>NUCLEOTIDE SEQUENCE [LARGE SCALE GENOMIC DNA]</scope>
    <source>
        <strain evidence="2">cv. Hass</strain>
    </source>
</reference>
<protein>
    <submittedName>
        <fullName evidence="1">Uncharacterized protein</fullName>
    </submittedName>
</protein>
<proteinExistence type="predicted"/>
<evidence type="ECO:0000313" key="2">
    <source>
        <dbReference type="Proteomes" id="UP001234297"/>
    </source>
</evidence>
<dbReference type="Proteomes" id="UP001234297">
    <property type="component" value="Chromosome 10"/>
</dbReference>
<accession>A0ACC2KL27</accession>
<dbReference type="EMBL" id="CM056818">
    <property type="protein sequence ID" value="KAJ8621815.1"/>
    <property type="molecule type" value="Genomic_DNA"/>
</dbReference>
<keyword evidence="2" id="KW-1185">Reference proteome</keyword>
<gene>
    <name evidence="1" type="ORF">MRB53_030344</name>
</gene>
<comment type="caution">
    <text evidence="1">The sequence shown here is derived from an EMBL/GenBank/DDBJ whole genome shotgun (WGS) entry which is preliminary data.</text>
</comment>
<name>A0ACC2KL27_PERAE</name>